<comment type="subcellular location">
    <subcellularLocation>
        <location evidence="1">Membrane</location>
    </subcellularLocation>
</comment>
<dbReference type="RefSeq" id="NP_503486.1">
    <property type="nucleotide sequence ID" value="NM_071085.1"/>
</dbReference>
<dbReference type="PaxDb" id="6239-Y46H3C.3"/>
<dbReference type="Gene3D" id="1.20.1070.10">
    <property type="entry name" value="Rhodopsin 7-helix transmembrane proteins"/>
    <property type="match status" value="1"/>
</dbReference>
<feature type="transmembrane region" description="Helical" evidence="5">
    <location>
        <begin position="30"/>
        <end position="51"/>
    </location>
</feature>
<dbReference type="KEGG" id="cel:CELE_Y46H3C.3"/>
<dbReference type="OrthoDB" id="5864054at2759"/>
<dbReference type="CDD" id="cd14978">
    <property type="entry name" value="7tmA_FMRFamide_R-like"/>
    <property type="match status" value="1"/>
</dbReference>
<dbReference type="PANTHER" id="PTHR22751:SF63">
    <property type="entry name" value="G-PROTEIN COUPLED RECEPTORS FAMILY 1 PROFILE DOMAIN-CONTAINING PROTEIN"/>
    <property type="match status" value="1"/>
</dbReference>
<dbReference type="Pfam" id="PF10324">
    <property type="entry name" value="7TM_GPCR_Srw"/>
    <property type="match status" value="1"/>
</dbReference>
<feature type="transmembrane region" description="Helical" evidence="5">
    <location>
        <begin position="269"/>
        <end position="290"/>
    </location>
</feature>
<dbReference type="GeneID" id="189966"/>
<evidence type="ECO:0000256" key="2">
    <source>
        <dbReference type="ARBA" id="ARBA00022692"/>
    </source>
</evidence>
<protein>
    <submittedName>
        <fullName evidence="7">G-protein coupled receptors family 1 profile domain-containing protein</fullName>
    </submittedName>
</protein>
<dbReference type="PROSITE" id="PS50262">
    <property type="entry name" value="G_PROTEIN_RECEP_F1_2"/>
    <property type="match status" value="1"/>
</dbReference>
<keyword evidence="4 5" id="KW-0472">Membrane</keyword>
<feature type="transmembrane region" description="Helical" evidence="5">
    <location>
        <begin position="310"/>
        <end position="334"/>
    </location>
</feature>
<proteinExistence type="predicted"/>
<dbReference type="SMR" id="Q9N4W0"/>
<dbReference type="eggNOG" id="ENOG502TGT7">
    <property type="taxonomic scope" value="Eukaryota"/>
</dbReference>
<dbReference type="InParanoid" id="Q9N4W0"/>
<dbReference type="STRING" id="6239.Y46H3C.3.1"/>
<dbReference type="EMBL" id="BX284605">
    <property type="protein sequence ID" value="CCD72653.1"/>
    <property type="molecule type" value="Genomic_DNA"/>
</dbReference>
<reference evidence="7 8" key="1">
    <citation type="journal article" date="1998" name="Science">
        <title>Genome sequence of the nematode C. elegans: a platform for investigating biology.</title>
        <authorList>
            <consortium name="The C. elegans sequencing consortium"/>
            <person name="Sulson J.E."/>
            <person name="Waterston R."/>
        </authorList>
    </citation>
    <scope>NUCLEOTIDE SEQUENCE [LARGE SCALE GENOMIC DNA]</scope>
    <source>
        <strain evidence="7 8">Bristol N2</strain>
    </source>
</reference>
<dbReference type="AGR" id="WB:WBGene00005837"/>
<dbReference type="OMA" id="KLIPCFT"/>
<gene>
    <name evidence="7 9" type="primary">srw-90</name>
    <name evidence="7" type="ORF">CELE_Y46H3C.3</name>
    <name evidence="9" type="ORF">Y46H3C.3</name>
</gene>
<evidence type="ECO:0000256" key="5">
    <source>
        <dbReference type="SAM" id="Phobius"/>
    </source>
</evidence>
<dbReference type="GO" id="GO:0016020">
    <property type="term" value="C:membrane"/>
    <property type="evidence" value="ECO:0007669"/>
    <property type="project" value="UniProtKB-SubCell"/>
</dbReference>
<dbReference type="SUPFAM" id="SSF81321">
    <property type="entry name" value="Family A G protein-coupled receptor-like"/>
    <property type="match status" value="1"/>
</dbReference>
<organism evidence="7 8">
    <name type="scientific">Caenorhabditis elegans</name>
    <dbReference type="NCBI Taxonomy" id="6239"/>
    <lineage>
        <taxon>Eukaryota</taxon>
        <taxon>Metazoa</taxon>
        <taxon>Ecdysozoa</taxon>
        <taxon>Nematoda</taxon>
        <taxon>Chromadorea</taxon>
        <taxon>Rhabditida</taxon>
        <taxon>Rhabditina</taxon>
        <taxon>Rhabditomorpha</taxon>
        <taxon>Rhabditoidea</taxon>
        <taxon>Rhabditidae</taxon>
        <taxon>Peloderinae</taxon>
        <taxon>Caenorhabditis</taxon>
    </lineage>
</organism>
<name>Q9N4W0_CAEEL</name>
<dbReference type="InterPro" id="IPR019427">
    <property type="entry name" value="7TM_GPCR_serpentine_rcpt_Srw"/>
</dbReference>
<evidence type="ECO:0000313" key="7">
    <source>
        <dbReference type="EMBL" id="CCD72653.1"/>
    </source>
</evidence>
<dbReference type="Proteomes" id="UP000001940">
    <property type="component" value="Chromosome V"/>
</dbReference>
<dbReference type="PhylomeDB" id="Q9N4W0"/>
<dbReference type="CTD" id="189966"/>
<dbReference type="InterPro" id="IPR017452">
    <property type="entry name" value="GPCR_Rhodpsn_7TM"/>
</dbReference>
<dbReference type="PANTHER" id="PTHR22751">
    <property type="entry name" value="G-PROTEIN COUPLED RECEPTOR-RELATED"/>
    <property type="match status" value="1"/>
</dbReference>
<feature type="transmembrane region" description="Helical" evidence="5">
    <location>
        <begin position="218"/>
        <end position="242"/>
    </location>
</feature>
<feature type="transmembrane region" description="Helical" evidence="5">
    <location>
        <begin position="63"/>
        <end position="80"/>
    </location>
</feature>
<accession>Q9N4W0</accession>
<evidence type="ECO:0000259" key="6">
    <source>
        <dbReference type="PROSITE" id="PS50262"/>
    </source>
</evidence>
<dbReference type="UCSC" id="Y46H3C.3">
    <property type="organism name" value="c. elegans"/>
</dbReference>
<feature type="transmembrane region" description="Helical" evidence="5">
    <location>
        <begin position="153"/>
        <end position="172"/>
    </location>
</feature>
<evidence type="ECO:0000256" key="1">
    <source>
        <dbReference type="ARBA" id="ARBA00004370"/>
    </source>
</evidence>
<dbReference type="WormBase" id="Y46H3C.3">
    <property type="protein sequence ID" value="CE24314"/>
    <property type="gene ID" value="WBGene00005837"/>
    <property type="gene designation" value="srw-90"/>
</dbReference>
<dbReference type="HOGENOM" id="CLU_043715_0_1_1"/>
<keyword evidence="7" id="KW-0675">Receptor</keyword>
<dbReference type="AlphaFoldDB" id="Q9N4W0"/>
<evidence type="ECO:0000313" key="9">
    <source>
        <dbReference type="WormBase" id="Y46H3C.3"/>
    </source>
</evidence>
<keyword evidence="8" id="KW-1185">Reference proteome</keyword>
<keyword evidence="2 5" id="KW-0812">Transmembrane</keyword>
<sequence length="358" mass="41097">MYTISIDHHGFVEQDANSSNFFQILAFQSLAVEFIFSIIGSILNFFHLVVLTRKSMMTSSTNIIMIGIALCDLSCMLIILRNDFQLMDLRNKCNPPNTLSEMRLDWFLTSVHNASRRCSAWLGMLLAVVRYRVISDVTNRKNRYSTQKYGVKVTLTAFFISFAFTISFYLHVENVQIGVWKPDVQCSHSTQIEEIPVYAQQYNSLFLMNDYILGRIRMFIEAVFAKLIPCFTLPFLNVLLIYGMRKSNSSTVEIAATNKNLRNSKKDRTTIFIIFVATSFFISEFPLGIADLYTAIWLKEAQFRKLAQNTVLLCDSLFTVNASIHCVVCFSMSLQYRKAVYNMFSCFNCIGKKVNIQV</sequence>
<evidence type="ECO:0000313" key="8">
    <source>
        <dbReference type="Proteomes" id="UP000001940"/>
    </source>
</evidence>
<dbReference type="GO" id="GO:0008528">
    <property type="term" value="F:G protein-coupled peptide receptor activity"/>
    <property type="evidence" value="ECO:0007669"/>
    <property type="project" value="InterPro"/>
</dbReference>
<feature type="domain" description="G-protein coupled receptors family 1 profile" evidence="6">
    <location>
        <begin position="43"/>
        <end position="329"/>
    </location>
</feature>
<evidence type="ECO:0000256" key="3">
    <source>
        <dbReference type="ARBA" id="ARBA00022989"/>
    </source>
</evidence>
<keyword evidence="3 5" id="KW-1133">Transmembrane helix</keyword>
<evidence type="ECO:0000256" key="4">
    <source>
        <dbReference type="ARBA" id="ARBA00023136"/>
    </source>
</evidence>